<evidence type="ECO:0000313" key="9">
    <source>
        <dbReference type="Proteomes" id="UP000826616"/>
    </source>
</evidence>
<proteinExistence type="predicted"/>
<keyword evidence="3" id="KW-0418">Kinase</keyword>
<keyword evidence="2" id="KW-0547">Nucleotide-binding</keyword>
<feature type="domain" description="ParB-like N-terminal" evidence="5">
    <location>
        <begin position="9"/>
        <end position="93"/>
    </location>
</feature>
<reference evidence="7 8" key="1">
    <citation type="submission" date="2016-10" db="EMBL/GenBank/DDBJ databases">
        <authorList>
            <person name="de Groot N.N."/>
        </authorList>
    </citation>
    <scope>NUCLEOTIDE SEQUENCE [LARGE SCALE GENOMIC DNA]</scope>
    <source>
        <strain evidence="7 8">L 420-91</strain>
    </source>
</reference>
<evidence type="ECO:0000259" key="5">
    <source>
        <dbReference type="SMART" id="SM00470"/>
    </source>
</evidence>
<sequence length="255" mass="29114">MDDILSSLRLIDIKKICLHEEHEHTRLAQTCAAISTDGVLRHPPLAMQMSDGRYLILDGAHRTNALQNLGCKRIAVQIIEREEIQIGSWDHVIPMGEWLEQLKNHPSIRWQTERVKSAPIVQVVTDTNKYYVYEGAAESSPLTRLAIWHLIVNAYRKDYSIKRIISGHEYHVEKGMVRLCYPAYTLQEIESIVLSGAVMPAGVTRVVVNGRLLNLNIPLSYLMAGSLNQAEWEQKKEQWARALRLYAEAVYLCEV</sequence>
<dbReference type="InterPro" id="IPR023098">
    <property type="entry name" value="SerK/SbnI_C"/>
</dbReference>
<evidence type="ECO:0000313" key="8">
    <source>
        <dbReference type="Proteomes" id="UP000198956"/>
    </source>
</evidence>
<dbReference type="GeneID" id="97142967"/>
<dbReference type="SMART" id="SM00470">
    <property type="entry name" value="ParB"/>
    <property type="match status" value="1"/>
</dbReference>
<evidence type="ECO:0000256" key="4">
    <source>
        <dbReference type="ARBA" id="ARBA00022840"/>
    </source>
</evidence>
<dbReference type="PIRSF" id="PIRSF032543">
    <property type="entry name" value="UCP032543_ParB-like"/>
    <property type="match status" value="1"/>
</dbReference>
<protein>
    <submittedName>
        <fullName evidence="6">ParB N-terminal domain-containing protein</fullName>
    </submittedName>
    <submittedName>
        <fullName evidence="7">ParB-like nuclease domain-containing protein</fullName>
    </submittedName>
</protein>
<dbReference type="EMBL" id="FNDE01000051">
    <property type="protein sequence ID" value="SDH74854.1"/>
    <property type="molecule type" value="Genomic_DNA"/>
</dbReference>
<dbReference type="SUPFAM" id="SSF110849">
    <property type="entry name" value="ParB/Sulfiredoxin"/>
    <property type="match status" value="1"/>
</dbReference>
<accession>A0A1G8EYC1</accession>
<evidence type="ECO:0000256" key="1">
    <source>
        <dbReference type="ARBA" id="ARBA00022679"/>
    </source>
</evidence>
<organism evidence="7 8">
    <name type="scientific">Aneurinibacillus thermoaerophilus</name>
    <dbReference type="NCBI Taxonomy" id="143495"/>
    <lineage>
        <taxon>Bacteria</taxon>
        <taxon>Bacillati</taxon>
        <taxon>Bacillota</taxon>
        <taxon>Bacilli</taxon>
        <taxon>Bacillales</taxon>
        <taxon>Paenibacillaceae</taxon>
        <taxon>Aneurinibacillus group</taxon>
        <taxon>Aneurinibacillus</taxon>
    </lineage>
</organism>
<dbReference type="AlphaFoldDB" id="A0A1G8EYC1"/>
<dbReference type="GO" id="GO:0005524">
    <property type="term" value="F:ATP binding"/>
    <property type="evidence" value="ECO:0007669"/>
    <property type="project" value="UniProtKB-KW"/>
</dbReference>
<evidence type="ECO:0000256" key="3">
    <source>
        <dbReference type="ARBA" id="ARBA00022777"/>
    </source>
</evidence>
<keyword evidence="4" id="KW-0067">ATP-binding</keyword>
<dbReference type="RefSeq" id="WP_057897591.1">
    <property type="nucleotide sequence ID" value="NZ_CP080764.1"/>
</dbReference>
<dbReference type="EMBL" id="CP080764">
    <property type="protein sequence ID" value="QYY42412.1"/>
    <property type="molecule type" value="Genomic_DNA"/>
</dbReference>
<dbReference type="Gene3D" id="3.90.1530.10">
    <property type="entry name" value="Conserved hypothetical protein from pyrococcus furiosus pfu- 392566-001, ParB domain"/>
    <property type="match status" value="1"/>
</dbReference>
<evidence type="ECO:0000313" key="7">
    <source>
        <dbReference type="EMBL" id="SDH74854.1"/>
    </source>
</evidence>
<evidence type="ECO:0000256" key="2">
    <source>
        <dbReference type="ARBA" id="ARBA00022741"/>
    </source>
</evidence>
<dbReference type="InterPro" id="IPR003115">
    <property type="entry name" value="ParB_N"/>
</dbReference>
<dbReference type="Gene3D" id="3.30.1760.10">
    <property type="entry name" value="Conserved hypothetical protein from pyrococcus furiosus pfu- 392566-001, domain 2"/>
    <property type="match status" value="1"/>
</dbReference>
<dbReference type="CDD" id="cd16388">
    <property type="entry name" value="SbnI_like_N"/>
    <property type="match status" value="1"/>
</dbReference>
<evidence type="ECO:0000313" key="6">
    <source>
        <dbReference type="EMBL" id="QYY42412.1"/>
    </source>
</evidence>
<reference evidence="6 9" key="2">
    <citation type="submission" date="2021-08" db="EMBL/GenBank/DDBJ databases">
        <title>Complete genome sequence of the strain Aneurinibacillus thermoaerophilus CCM 8960.</title>
        <authorList>
            <person name="Musilova J."/>
            <person name="Kourilova X."/>
            <person name="Pernicova I."/>
            <person name="Bezdicek M."/>
            <person name="Lengerova M."/>
            <person name="Obruca S."/>
            <person name="Sedlar K."/>
        </authorList>
    </citation>
    <scope>NUCLEOTIDE SEQUENCE [LARGE SCALE GENOMIC DNA]</scope>
    <source>
        <strain evidence="6 9">CCM 8960</strain>
    </source>
</reference>
<dbReference type="InterPro" id="IPR036086">
    <property type="entry name" value="ParB/Sulfiredoxin_sf"/>
</dbReference>
<dbReference type="InterPro" id="IPR016999">
    <property type="entry name" value="SbnI-like"/>
</dbReference>
<dbReference type="Proteomes" id="UP000826616">
    <property type="component" value="Chromosome"/>
</dbReference>
<dbReference type="GO" id="GO:0016301">
    <property type="term" value="F:kinase activity"/>
    <property type="evidence" value="ECO:0007669"/>
    <property type="project" value="UniProtKB-KW"/>
</dbReference>
<dbReference type="Proteomes" id="UP000198956">
    <property type="component" value="Unassembled WGS sequence"/>
</dbReference>
<dbReference type="InterPro" id="IPR037953">
    <property type="entry name" value="SbnI-like_N"/>
</dbReference>
<keyword evidence="1" id="KW-0808">Transferase</keyword>
<keyword evidence="9" id="KW-1185">Reference proteome</keyword>
<name>A0A1G8EYC1_ANETH</name>
<gene>
    <name evidence="6" type="ORF">K3F53_16420</name>
    <name evidence="7" type="ORF">SAMN04489735_10513</name>
</gene>